<dbReference type="Gene3D" id="3.40.50.980">
    <property type="match status" value="2"/>
</dbReference>
<dbReference type="SUPFAM" id="SSF51735">
    <property type="entry name" value="NAD(P)-binding Rossmann-fold domains"/>
    <property type="match status" value="1"/>
</dbReference>
<dbReference type="InterPro" id="IPR020845">
    <property type="entry name" value="AMP-binding_CS"/>
</dbReference>
<evidence type="ECO:0000256" key="1">
    <source>
        <dbReference type="ARBA" id="ARBA00022450"/>
    </source>
</evidence>
<dbReference type="InterPro" id="IPR045851">
    <property type="entry name" value="AMP-bd_C_sf"/>
</dbReference>
<dbReference type="InterPro" id="IPR000873">
    <property type="entry name" value="AMP-dep_synth/lig_dom"/>
</dbReference>
<reference evidence="4 5" key="1">
    <citation type="submission" date="2020-01" db="EMBL/GenBank/DDBJ databases">
        <title>Insect and environment-associated Actinomycetes.</title>
        <authorList>
            <person name="Currrie C."/>
            <person name="Chevrette M."/>
            <person name="Carlson C."/>
            <person name="Stubbendieck R."/>
            <person name="Wendt-Pienkowski E."/>
        </authorList>
    </citation>
    <scope>NUCLEOTIDE SEQUENCE [LARGE SCALE GENOMIC DNA]</scope>
    <source>
        <strain evidence="4 5">SID8386</strain>
    </source>
</reference>
<dbReference type="SUPFAM" id="SSF47336">
    <property type="entry name" value="ACP-like"/>
    <property type="match status" value="1"/>
</dbReference>
<dbReference type="Pfam" id="PF07993">
    <property type="entry name" value="NAD_binding_4"/>
    <property type="match status" value="1"/>
</dbReference>
<keyword evidence="5" id="KW-1185">Reference proteome</keyword>
<accession>A0ABX0BZV8</accession>
<dbReference type="Gene3D" id="3.30.300.30">
    <property type="match status" value="1"/>
</dbReference>
<dbReference type="InterPro" id="IPR013120">
    <property type="entry name" value="FAR_NAD-bd"/>
</dbReference>
<dbReference type="InterPro" id="IPR036736">
    <property type="entry name" value="ACP-like_sf"/>
</dbReference>
<evidence type="ECO:0000256" key="2">
    <source>
        <dbReference type="ARBA" id="ARBA00022553"/>
    </source>
</evidence>
<dbReference type="Pfam" id="PF13193">
    <property type="entry name" value="AMP-binding_C"/>
    <property type="match status" value="1"/>
</dbReference>
<dbReference type="InterPro" id="IPR036291">
    <property type="entry name" value="NAD(P)-bd_dom_sf"/>
</dbReference>
<feature type="domain" description="Carrier" evidence="3">
    <location>
        <begin position="497"/>
        <end position="577"/>
    </location>
</feature>
<dbReference type="Gene3D" id="2.30.38.10">
    <property type="entry name" value="Luciferase, Domain 3"/>
    <property type="match status" value="1"/>
</dbReference>
<dbReference type="Pfam" id="PF00501">
    <property type="entry name" value="AMP-binding"/>
    <property type="match status" value="1"/>
</dbReference>
<dbReference type="Gene3D" id="3.40.50.720">
    <property type="entry name" value="NAD(P)-binding Rossmann-like Domain"/>
    <property type="match status" value="1"/>
</dbReference>
<protein>
    <submittedName>
        <fullName evidence="4">Amino acid adenylation domain-containing protein</fullName>
    </submittedName>
</protein>
<keyword evidence="2" id="KW-0597">Phosphoprotein</keyword>
<dbReference type="Pfam" id="PF00550">
    <property type="entry name" value="PP-binding"/>
    <property type="match status" value="1"/>
</dbReference>
<dbReference type="PANTHER" id="PTHR44845:SF6">
    <property type="entry name" value="BETA-ALANINE-ACTIVATING ENZYME"/>
    <property type="match status" value="1"/>
</dbReference>
<comment type="caution">
    <text evidence="4">The sequence shown here is derived from an EMBL/GenBank/DDBJ whole genome shotgun (WGS) entry which is preliminary data.</text>
</comment>
<evidence type="ECO:0000313" key="5">
    <source>
        <dbReference type="Proteomes" id="UP000470404"/>
    </source>
</evidence>
<evidence type="ECO:0000313" key="4">
    <source>
        <dbReference type="EMBL" id="NEC58787.1"/>
    </source>
</evidence>
<dbReference type="PANTHER" id="PTHR44845">
    <property type="entry name" value="CARRIER DOMAIN-CONTAINING PROTEIN"/>
    <property type="match status" value="1"/>
</dbReference>
<name>A0ABX0BZV8_9PSEU</name>
<dbReference type="Gene3D" id="1.10.1200.10">
    <property type="entry name" value="ACP-like"/>
    <property type="match status" value="1"/>
</dbReference>
<evidence type="ECO:0000259" key="3">
    <source>
        <dbReference type="PROSITE" id="PS50075"/>
    </source>
</evidence>
<proteinExistence type="predicted"/>
<dbReference type="Proteomes" id="UP000470404">
    <property type="component" value="Unassembled WGS sequence"/>
</dbReference>
<dbReference type="PROSITE" id="PS00455">
    <property type="entry name" value="AMP_BINDING"/>
    <property type="match status" value="1"/>
</dbReference>
<gene>
    <name evidence="4" type="ORF">G3I59_25095</name>
</gene>
<dbReference type="InterPro" id="IPR009081">
    <property type="entry name" value="PP-bd_ACP"/>
</dbReference>
<dbReference type="PROSITE" id="PS50075">
    <property type="entry name" value="CARRIER"/>
    <property type="match status" value="1"/>
</dbReference>
<organism evidence="4 5">
    <name type="scientific">Amycolatopsis rubida</name>
    <dbReference type="NCBI Taxonomy" id="112413"/>
    <lineage>
        <taxon>Bacteria</taxon>
        <taxon>Bacillati</taxon>
        <taxon>Actinomycetota</taxon>
        <taxon>Actinomycetes</taxon>
        <taxon>Pseudonocardiales</taxon>
        <taxon>Pseudonocardiaceae</taxon>
        <taxon>Amycolatopsis</taxon>
    </lineage>
</organism>
<dbReference type="NCBIfam" id="TIGR01733">
    <property type="entry name" value="AA-adenyl-dom"/>
    <property type="match status" value="1"/>
</dbReference>
<dbReference type="InterPro" id="IPR025110">
    <property type="entry name" value="AMP-bd_C"/>
</dbReference>
<keyword evidence="1" id="KW-0596">Phosphopantetheine</keyword>
<dbReference type="SUPFAM" id="SSF56801">
    <property type="entry name" value="Acetyl-CoA synthetase-like"/>
    <property type="match status" value="1"/>
</dbReference>
<dbReference type="InterPro" id="IPR010080">
    <property type="entry name" value="Thioester_reductase-like_dom"/>
</dbReference>
<dbReference type="InterPro" id="IPR010071">
    <property type="entry name" value="AA_adenyl_dom"/>
</dbReference>
<sequence length="990" mass="106316">MESFVRWAAARPSAVAAQDGADYLTYGELARRAAVVAERLRRIGVEPGDRVALLHPRCLDALVAMVGVLYAGAVYVPLDPACPRQRLQRMAEDADVSVVIAPAEVTCGIKGLRAVMPQPPPSETVSRVEDVRTGGDDPACIMFTSGSTGRAKPVLVPHRAILRLVIDADYATFDPDDRVMAGAPLAFDASTVEIWAALLNGARAVLIGPETLLSPPALREFINSTGITVLFLATALFHQLARTHPGTLEGVGQVVVGGDRLDPDMCRRVLRTGAPGRLVNGYGPTENTVISTAYLIEDVPEGAASVPIGRAINGSSCVVLRSDGTVADVGETGELYVGGQGLALGYYGDPALTAEKFVRKTVDGHYPTLLYRTGDYVKVLPDGVLDFTGRRDRQVKIRGFRVELTEVEAALRAHPAVGEAVATAEADGGHKRLVAYVTPSHAGGTMPPGSDLRAEMAARLPDHLLPAAITVLDRLPLSPRGKLDTTRLPRRSTATDVPVPGEMAAIAALWSDVLKVPDVRPGDDFFALGGDSLLAAQVVLRAQAALGIPVEHASGLLRGMLDRPTLRGFSALAAEAGTRQDSPPAVDFDCETRLGLSCPGPPAAPPPDPGGPSHVLLTGATGFVGAYLLERLLTETRAHVHCAVRARDRVHARRRIRNNLRRFGLDTTRFPGARVSALPTNLADPRLGLSESAHTELAGCVDLIVHAAAHVNFLYPYESLKSANVTTTRRLIELAARRRVPIHYLSTIGVLAGIGSSGVQHITEDLPLPHPDRLSMGYLETKWVSERLLQRASESVGIPVSIHRPHEIAGALGTGAWNSATALPAMFKMIAETGLAPDIDLPLDLVPVDRLAAAVIHIATAPPAARLRVYHLANPRPALLTTMVDRIRHAGFDIRELPYGRWAEEFARFAERHPEHPFSPFLPLFPGYRGKTRPTVYDLHIRHAFPRFSRANSERALAGSTVAFPPVTDELLDLYLDYFHTSGFIRRPAG</sequence>
<dbReference type="CDD" id="cd12117">
    <property type="entry name" value="A_NRPS_Srf_like"/>
    <property type="match status" value="1"/>
</dbReference>
<dbReference type="CDD" id="cd05235">
    <property type="entry name" value="SDR_e1"/>
    <property type="match status" value="1"/>
</dbReference>
<dbReference type="NCBIfam" id="TIGR01746">
    <property type="entry name" value="Thioester-redct"/>
    <property type="match status" value="1"/>
</dbReference>
<dbReference type="EMBL" id="JAAGNC010000126">
    <property type="protein sequence ID" value="NEC58787.1"/>
    <property type="molecule type" value="Genomic_DNA"/>
</dbReference>